<organism evidence="1 2">
    <name type="scientific">Litorivita pollutaquae</name>
    <dbReference type="NCBI Taxonomy" id="2200892"/>
    <lineage>
        <taxon>Bacteria</taxon>
        <taxon>Pseudomonadati</taxon>
        <taxon>Pseudomonadota</taxon>
        <taxon>Alphaproteobacteria</taxon>
        <taxon>Rhodobacterales</taxon>
        <taxon>Paracoccaceae</taxon>
        <taxon>Litorivita</taxon>
    </lineage>
</organism>
<gene>
    <name evidence="1" type="ORF">DI396_03750</name>
</gene>
<proteinExistence type="predicted"/>
<dbReference type="EMBL" id="QFVT01000002">
    <property type="protein sequence ID" value="PYC49167.1"/>
    <property type="molecule type" value="Genomic_DNA"/>
</dbReference>
<dbReference type="AlphaFoldDB" id="A0A2V4NRJ1"/>
<reference evidence="1 2" key="1">
    <citation type="submission" date="2018-05" db="EMBL/GenBank/DDBJ databases">
        <title>Oceanovita maritima gen. nov., sp. nov., a marine bacterium in the family Rhodobacteraceae isolated from surface seawater of Lundu port Xiamen, China.</title>
        <authorList>
            <person name="Hetharua B.H."/>
            <person name="Min D."/>
            <person name="Liao H."/>
            <person name="Tian Y."/>
        </authorList>
    </citation>
    <scope>NUCLEOTIDE SEQUENCE [LARGE SCALE GENOMIC DNA]</scope>
    <source>
        <strain evidence="1 2">FSX-11</strain>
    </source>
</reference>
<evidence type="ECO:0000313" key="1">
    <source>
        <dbReference type="EMBL" id="PYC49167.1"/>
    </source>
</evidence>
<keyword evidence="2" id="KW-1185">Reference proteome</keyword>
<dbReference type="Proteomes" id="UP000248012">
    <property type="component" value="Unassembled WGS sequence"/>
</dbReference>
<evidence type="ECO:0008006" key="3">
    <source>
        <dbReference type="Google" id="ProtNLM"/>
    </source>
</evidence>
<name>A0A2V4NRJ1_9RHOB</name>
<evidence type="ECO:0000313" key="2">
    <source>
        <dbReference type="Proteomes" id="UP000248012"/>
    </source>
</evidence>
<comment type="caution">
    <text evidence="1">The sequence shown here is derived from an EMBL/GenBank/DDBJ whole genome shotgun (WGS) entry which is preliminary data.</text>
</comment>
<sequence length="134" mass="14112">MRFAAITFSFVAAYKTRMRRSVMRSILAVLLALMLSLTGQSMAVARAATGPAGQITLCTGTGPITVLTDADGLPVPHPHICPDCAMTVFAGLAEPNLLPVPPQAVIMAEPMRARIDVPQSHIPEAQARGPPVRG</sequence>
<protein>
    <recommendedName>
        <fullName evidence="3">DUF2946 domain-containing protein</fullName>
    </recommendedName>
</protein>
<accession>A0A2V4NRJ1</accession>